<sequence length="300" mass="32909">MALPSLLHVRRRHADRASSATGSPAATKASPSRPVSDVDIKRSTRLRRAFVTLASLFYLLSFVFLVLVDIGNTHNKPVLRQIYFFKLDLADIVPLSVPNAGLINSIARTLGLHDFYQVGLWNFCEGYNDVGITHCSKPKDLYWFDPVRIILSELLAGATIALPTEVVTLLHILRLVSHLMFGFFLSATVLAFVLVFATPLALLSRWWSLPFALISLVALLLTLAGSAIGTAISLAFKYAAESRSDLNIHVYVGTRMFVFMWLATGFALFAFAVHAGLGCCCASRRDIRNGRRPVKGAATG</sequence>
<proteinExistence type="predicted"/>
<organism evidence="3 4">
    <name type="scientific">Phialemonium thermophilum</name>
    <dbReference type="NCBI Taxonomy" id="223376"/>
    <lineage>
        <taxon>Eukaryota</taxon>
        <taxon>Fungi</taxon>
        <taxon>Dikarya</taxon>
        <taxon>Ascomycota</taxon>
        <taxon>Pezizomycotina</taxon>
        <taxon>Sordariomycetes</taxon>
        <taxon>Sordariomycetidae</taxon>
        <taxon>Cephalothecales</taxon>
        <taxon>Cephalothecaceae</taxon>
        <taxon>Phialemonium</taxon>
    </lineage>
</organism>
<name>A0ABR3VU87_9PEZI</name>
<keyword evidence="2" id="KW-0472">Membrane</keyword>
<feature type="transmembrane region" description="Helical" evidence="2">
    <location>
        <begin position="49"/>
        <end position="68"/>
    </location>
</feature>
<evidence type="ECO:0000256" key="2">
    <source>
        <dbReference type="SAM" id="Phobius"/>
    </source>
</evidence>
<feature type="transmembrane region" description="Helical" evidence="2">
    <location>
        <begin position="149"/>
        <end position="172"/>
    </location>
</feature>
<keyword evidence="2" id="KW-0812">Transmembrane</keyword>
<comment type="caution">
    <text evidence="3">The sequence shown here is derived from an EMBL/GenBank/DDBJ whole genome shotgun (WGS) entry which is preliminary data.</text>
</comment>
<feature type="transmembrane region" description="Helical" evidence="2">
    <location>
        <begin position="209"/>
        <end position="236"/>
    </location>
</feature>
<dbReference type="Pfam" id="PF06687">
    <property type="entry name" value="SUR7"/>
    <property type="match status" value="1"/>
</dbReference>
<dbReference type="InterPro" id="IPR009571">
    <property type="entry name" value="SUR7/Rim9-like_fungi"/>
</dbReference>
<evidence type="ECO:0000256" key="1">
    <source>
        <dbReference type="SAM" id="MobiDB-lite"/>
    </source>
</evidence>
<reference evidence="3 4" key="1">
    <citation type="journal article" date="2024" name="Commun. Biol.">
        <title>Comparative genomic analysis of thermophilic fungi reveals convergent evolutionary adaptations and gene losses.</title>
        <authorList>
            <person name="Steindorff A.S."/>
            <person name="Aguilar-Pontes M.V."/>
            <person name="Robinson A.J."/>
            <person name="Andreopoulos B."/>
            <person name="LaButti K."/>
            <person name="Kuo A."/>
            <person name="Mondo S."/>
            <person name="Riley R."/>
            <person name="Otillar R."/>
            <person name="Haridas S."/>
            <person name="Lipzen A."/>
            <person name="Grimwood J."/>
            <person name="Schmutz J."/>
            <person name="Clum A."/>
            <person name="Reid I.D."/>
            <person name="Moisan M.C."/>
            <person name="Butler G."/>
            <person name="Nguyen T.T.M."/>
            <person name="Dewar K."/>
            <person name="Conant G."/>
            <person name="Drula E."/>
            <person name="Henrissat B."/>
            <person name="Hansel C."/>
            <person name="Singer S."/>
            <person name="Hutchinson M.I."/>
            <person name="de Vries R.P."/>
            <person name="Natvig D.O."/>
            <person name="Powell A.J."/>
            <person name="Tsang A."/>
            <person name="Grigoriev I.V."/>
        </authorList>
    </citation>
    <scope>NUCLEOTIDE SEQUENCE [LARGE SCALE GENOMIC DNA]</scope>
    <source>
        <strain evidence="3 4">ATCC 24622</strain>
    </source>
</reference>
<feature type="transmembrane region" description="Helical" evidence="2">
    <location>
        <begin position="257"/>
        <end position="277"/>
    </location>
</feature>
<keyword evidence="4" id="KW-1185">Reference proteome</keyword>
<dbReference type="EMBL" id="JAZHXJ010001185">
    <property type="protein sequence ID" value="KAL1845235.1"/>
    <property type="molecule type" value="Genomic_DNA"/>
</dbReference>
<gene>
    <name evidence="3" type="ORF">VTK73DRAFT_827</name>
</gene>
<evidence type="ECO:0000313" key="4">
    <source>
        <dbReference type="Proteomes" id="UP001586593"/>
    </source>
</evidence>
<feature type="region of interest" description="Disordered" evidence="1">
    <location>
        <begin position="10"/>
        <end position="36"/>
    </location>
</feature>
<keyword evidence="2" id="KW-1133">Transmembrane helix</keyword>
<dbReference type="InterPro" id="IPR052413">
    <property type="entry name" value="SUR7_domain"/>
</dbReference>
<dbReference type="PANTHER" id="PTHR28019">
    <property type="entry name" value="CELL MEMBRANE PROTEIN YLR413W-RELATED"/>
    <property type="match status" value="1"/>
</dbReference>
<evidence type="ECO:0000313" key="3">
    <source>
        <dbReference type="EMBL" id="KAL1845235.1"/>
    </source>
</evidence>
<dbReference type="PANTHER" id="PTHR28019:SF2">
    <property type="entry name" value="CELL MEMBRANE PROTEIN YLR413W-RELATED"/>
    <property type="match status" value="1"/>
</dbReference>
<accession>A0ABR3VU87</accession>
<dbReference type="Proteomes" id="UP001586593">
    <property type="component" value="Unassembled WGS sequence"/>
</dbReference>
<protein>
    <submittedName>
        <fullName evidence="3">Uncharacterized protein</fullName>
    </submittedName>
</protein>
<feature type="transmembrane region" description="Helical" evidence="2">
    <location>
        <begin position="179"/>
        <end position="203"/>
    </location>
</feature>